<proteinExistence type="inferred from homology"/>
<name>D7CLN1_SYNLT</name>
<evidence type="ECO:0000313" key="9">
    <source>
        <dbReference type="EMBL" id="ADI01616.1"/>
    </source>
</evidence>
<evidence type="ECO:0000259" key="8">
    <source>
        <dbReference type="SMART" id="SM00363"/>
    </source>
</evidence>
<dbReference type="FunFam" id="3.30.2350.10:FF:000006">
    <property type="entry name" value="Pseudouridine synthase"/>
    <property type="match status" value="1"/>
</dbReference>
<dbReference type="SMART" id="SM00363">
    <property type="entry name" value="S4"/>
    <property type="match status" value="1"/>
</dbReference>
<dbReference type="RefSeq" id="WP_013175018.1">
    <property type="nucleotide sequence ID" value="NC_014220.1"/>
</dbReference>
<dbReference type="InterPro" id="IPR006145">
    <property type="entry name" value="PsdUridine_synth_RsuA/RluA"/>
</dbReference>
<dbReference type="InterPro" id="IPR002942">
    <property type="entry name" value="S4_RNA-bd"/>
</dbReference>
<evidence type="ECO:0000256" key="4">
    <source>
        <dbReference type="ARBA" id="ARBA00023235"/>
    </source>
</evidence>
<dbReference type="SUPFAM" id="SSF55120">
    <property type="entry name" value="Pseudouridine synthase"/>
    <property type="match status" value="1"/>
</dbReference>
<evidence type="ECO:0000256" key="3">
    <source>
        <dbReference type="ARBA" id="ARBA00022884"/>
    </source>
</evidence>
<dbReference type="Pfam" id="PF00849">
    <property type="entry name" value="PseudoU_synth_2"/>
    <property type="match status" value="1"/>
</dbReference>
<keyword evidence="3 6" id="KW-0694">RNA-binding</keyword>
<dbReference type="InterPro" id="IPR006224">
    <property type="entry name" value="PsdUridine_synth_RluA-like_CS"/>
</dbReference>
<dbReference type="GO" id="GO:0120159">
    <property type="term" value="F:rRNA pseudouridine synthase activity"/>
    <property type="evidence" value="ECO:0007669"/>
    <property type="project" value="UniProtKB-ARBA"/>
</dbReference>
<dbReference type="Gene3D" id="3.10.290.10">
    <property type="entry name" value="RNA-binding S4 domain"/>
    <property type="match status" value="1"/>
</dbReference>
<dbReference type="KEGG" id="slp:Slip_0836"/>
<evidence type="ECO:0000256" key="6">
    <source>
        <dbReference type="PROSITE-ProRule" id="PRU00182"/>
    </source>
</evidence>
<evidence type="ECO:0000313" key="10">
    <source>
        <dbReference type="Proteomes" id="UP000000378"/>
    </source>
</evidence>
<comment type="catalytic activity">
    <reaction evidence="1 7">
        <text>a uridine in RNA = a pseudouridine in RNA</text>
        <dbReference type="Rhea" id="RHEA:48348"/>
        <dbReference type="Rhea" id="RHEA-COMP:12068"/>
        <dbReference type="Rhea" id="RHEA-COMP:12069"/>
        <dbReference type="ChEBI" id="CHEBI:65314"/>
        <dbReference type="ChEBI" id="CHEBI:65315"/>
    </reaction>
</comment>
<dbReference type="Proteomes" id="UP000000378">
    <property type="component" value="Chromosome"/>
</dbReference>
<dbReference type="Gene3D" id="3.30.2350.10">
    <property type="entry name" value="Pseudouridine synthase"/>
    <property type="match status" value="1"/>
</dbReference>
<dbReference type="SUPFAM" id="SSF55174">
    <property type="entry name" value="Alpha-L RNA-binding motif"/>
    <property type="match status" value="1"/>
</dbReference>
<dbReference type="InterPro" id="IPR036986">
    <property type="entry name" value="S4_RNA-bd_sf"/>
</dbReference>
<dbReference type="PANTHER" id="PTHR21600:SF44">
    <property type="entry name" value="RIBOSOMAL LARGE SUBUNIT PSEUDOURIDINE SYNTHASE D"/>
    <property type="match status" value="1"/>
</dbReference>
<feature type="active site" evidence="5">
    <location>
        <position position="138"/>
    </location>
</feature>
<keyword evidence="10" id="KW-1185">Reference proteome</keyword>
<dbReference type="InterPro" id="IPR020103">
    <property type="entry name" value="PsdUridine_synth_cat_dom_sf"/>
</dbReference>
<evidence type="ECO:0000256" key="2">
    <source>
        <dbReference type="ARBA" id="ARBA00010876"/>
    </source>
</evidence>
<dbReference type="NCBIfam" id="TIGR00005">
    <property type="entry name" value="rluA_subfam"/>
    <property type="match status" value="1"/>
</dbReference>
<dbReference type="Pfam" id="PF01479">
    <property type="entry name" value="S4"/>
    <property type="match status" value="1"/>
</dbReference>
<evidence type="ECO:0000256" key="7">
    <source>
        <dbReference type="RuleBase" id="RU362028"/>
    </source>
</evidence>
<comment type="function">
    <text evidence="7">Responsible for synthesis of pseudouridine from uracil.</text>
</comment>
<reference evidence="9 10" key="2">
    <citation type="journal article" date="2010" name="Stand. Genomic Sci.">
        <title>Complete genome sequence of Syntrophothermus lipocalidus type strain (TGB-C1).</title>
        <authorList>
            <person name="Djao O.D."/>
            <person name="Zhang X."/>
            <person name="Lucas S."/>
            <person name="Lapidus A."/>
            <person name="Del Rio T.G."/>
            <person name="Nolan M."/>
            <person name="Tice H."/>
            <person name="Cheng J.F."/>
            <person name="Han C."/>
            <person name="Tapia R."/>
            <person name="Goodwin L."/>
            <person name="Pitluck S."/>
            <person name="Liolios K."/>
            <person name="Ivanova N."/>
            <person name="Mavromatis K."/>
            <person name="Mikhailova N."/>
            <person name="Ovchinnikova G."/>
            <person name="Pati A."/>
            <person name="Brambilla E."/>
            <person name="Chen A."/>
            <person name="Palaniappan K."/>
            <person name="Land M."/>
            <person name="Hauser L."/>
            <person name="Chang Y.J."/>
            <person name="Jeffries C.D."/>
            <person name="Rohde M."/>
            <person name="Sikorski J."/>
            <person name="Spring S."/>
            <person name="Goker M."/>
            <person name="Detter J.C."/>
            <person name="Woyke T."/>
            <person name="Bristow J."/>
            <person name="Eisen J.A."/>
            <person name="Markowitz V."/>
            <person name="Hugenholtz P."/>
            <person name="Kyrpides N.C."/>
            <person name="Klenk H.P."/>
        </authorList>
    </citation>
    <scope>NUCLEOTIDE SEQUENCE [LARGE SCALE GENOMIC DNA]</scope>
    <source>
        <strain evidence="10">DSM 12680 / TGB-C1</strain>
    </source>
</reference>
<dbReference type="EMBL" id="CP002048">
    <property type="protein sequence ID" value="ADI01616.1"/>
    <property type="molecule type" value="Genomic_DNA"/>
</dbReference>
<organism evidence="9 10">
    <name type="scientific">Syntrophothermus lipocalidus (strain DSM 12680 / TGB-C1)</name>
    <dbReference type="NCBI Taxonomy" id="643648"/>
    <lineage>
        <taxon>Bacteria</taxon>
        <taxon>Bacillati</taxon>
        <taxon>Bacillota</taxon>
        <taxon>Clostridia</taxon>
        <taxon>Eubacteriales</taxon>
        <taxon>Syntrophomonadaceae</taxon>
        <taxon>Syntrophothermus</taxon>
    </lineage>
</organism>
<dbReference type="PROSITE" id="PS01129">
    <property type="entry name" value="PSI_RLU"/>
    <property type="match status" value="1"/>
</dbReference>
<dbReference type="InterPro" id="IPR006225">
    <property type="entry name" value="PsdUridine_synth_RluC/D"/>
</dbReference>
<dbReference type="HOGENOM" id="CLU_016902_4_4_9"/>
<dbReference type="EC" id="5.4.99.-" evidence="7"/>
<comment type="similarity">
    <text evidence="2 7">Belongs to the pseudouridine synthase RluA family.</text>
</comment>
<sequence length="305" mass="34581">METRDVVIEGSHEGERLDRFLAETLCDVSRSQVKNLIDEGLVLVGGRPQKPGYRIRKGDIIQVRIPAARETGLVAQEMPLNIVYEDRDLVVIDKPQGLVVHPAHGHWEGTLVNALLYRVKDLSGINGELRPGIVHRLDKDTSGLMVVAKNDQAHRDLADQIKARKIRREYVAVVHGVIRENSGTIDAPIGRSPSDRKKMAVVREGRPAVTHYTVLRRYRDYTLVRARLETGRTHQIRVHFAYIRHPVVGDQVYGPSRSRFELKGQALHACYLAFYHPTTKELLEFDSPFPPYVQELLRQLEKSGA</sequence>
<dbReference type="PROSITE" id="PS50889">
    <property type="entry name" value="S4"/>
    <property type="match status" value="1"/>
</dbReference>
<accession>D7CLN1</accession>
<dbReference type="eggNOG" id="COG0564">
    <property type="taxonomic scope" value="Bacteria"/>
</dbReference>
<dbReference type="OrthoDB" id="9807829at2"/>
<protein>
    <recommendedName>
        <fullName evidence="7">Pseudouridine synthase</fullName>
        <ecNumber evidence="7">5.4.99.-</ecNumber>
    </recommendedName>
</protein>
<evidence type="ECO:0000256" key="1">
    <source>
        <dbReference type="ARBA" id="ARBA00000073"/>
    </source>
</evidence>
<dbReference type="STRING" id="643648.Slip_0836"/>
<dbReference type="InterPro" id="IPR050188">
    <property type="entry name" value="RluA_PseudoU_synthase"/>
</dbReference>
<gene>
    <name evidence="9" type="ordered locus">Slip_0836</name>
</gene>
<evidence type="ECO:0000256" key="5">
    <source>
        <dbReference type="PIRSR" id="PIRSR606225-1"/>
    </source>
</evidence>
<keyword evidence="4 7" id="KW-0413">Isomerase</keyword>
<feature type="domain" description="RNA-binding S4" evidence="8">
    <location>
        <begin position="15"/>
        <end position="72"/>
    </location>
</feature>
<dbReference type="CDD" id="cd00165">
    <property type="entry name" value="S4"/>
    <property type="match status" value="1"/>
</dbReference>
<dbReference type="GO" id="GO:0003723">
    <property type="term" value="F:RNA binding"/>
    <property type="evidence" value="ECO:0007669"/>
    <property type="project" value="UniProtKB-KW"/>
</dbReference>
<reference evidence="10" key="1">
    <citation type="journal article" date="2010" name="Stand. Genomic Sci.">
        <title>Complete genome sequence of Syntrophothermus lipocalidus type strain (TGB-C1T).</title>
        <authorList>
            <consortium name="US DOE Joint Genome Institute (JGI-PGF)"/>
            <person name="Djao O."/>
            <person name="Zhang X."/>
            <person name="Lucas S."/>
            <person name="Lapidus A."/>
            <person name="Glavina Del Rio T."/>
            <person name="Nolan M."/>
            <person name="Tice H."/>
            <person name="Cheng J."/>
            <person name="Han C."/>
            <person name="Tapia R."/>
            <person name="Goodwin L."/>
            <person name="Pitluck S."/>
            <person name="Liolios K."/>
            <person name="Ivanova N."/>
            <person name="Mavromatis K."/>
            <person name="Mikhailova N."/>
            <person name="Ovchinnikova G."/>
            <person name="Pati A."/>
            <person name="Brambilla E."/>
            <person name="Chen A."/>
            <person name="Palaniappan K."/>
            <person name="Land M."/>
            <person name="Hauser L."/>
            <person name="Chang Y."/>
            <person name="Jeffries C."/>
            <person name="Rohde M."/>
            <person name="Sikorski J."/>
            <person name="Spring S."/>
            <person name="Goker M."/>
            <person name="Detter J."/>
            <person name="Woyke T."/>
            <person name="Bristow J."/>
            <person name="Eisen J."/>
            <person name="Markowitz V."/>
            <person name="Hugenholtz P."/>
            <person name="Kyrpides N."/>
            <person name="Klenk H."/>
        </authorList>
    </citation>
    <scope>NUCLEOTIDE SEQUENCE [LARGE SCALE GENOMIC DNA]</scope>
    <source>
        <strain evidence="10">DSM 12680 / TGB-C1</strain>
    </source>
</reference>
<dbReference type="PANTHER" id="PTHR21600">
    <property type="entry name" value="MITOCHONDRIAL RNA PSEUDOURIDINE SYNTHASE"/>
    <property type="match status" value="1"/>
</dbReference>
<dbReference type="CDD" id="cd02869">
    <property type="entry name" value="PseudoU_synth_RluA_like"/>
    <property type="match status" value="1"/>
</dbReference>
<dbReference type="GO" id="GO:0000455">
    <property type="term" value="P:enzyme-directed rRNA pseudouridine synthesis"/>
    <property type="evidence" value="ECO:0007669"/>
    <property type="project" value="TreeGrafter"/>
</dbReference>
<dbReference type="AlphaFoldDB" id="D7CLN1"/>